<feature type="domain" description="DUF5979" evidence="9">
    <location>
        <begin position="1244"/>
        <end position="1342"/>
    </location>
</feature>
<dbReference type="InterPro" id="IPR011252">
    <property type="entry name" value="Fibrogen-bd_dom1"/>
</dbReference>
<evidence type="ECO:0000313" key="11">
    <source>
        <dbReference type="Proteomes" id="UP000182690"/>
    </source>
</evidence>
<protein>
    <recommendedName>
        <fullName evidence="9">DUF5979 domain-containing protein</fullName>
    </recommendedName>
</protein>
<keyword evidence="4 8" id="KW-0732">Signal</keyword>
<evidence type="ECO:0000256" key="1">
    <source>
        <dbReference type="ARBA" id="ARBA00004191"/>
    </source>
</evidence>
<evidence type="ECO:0000256" key="2">
    <source>
        <dbReference type="ARBA" id="ARBA00022512"/>
    </source>
</evidence>
<dbReference type="GO" id="GO:0007155">
    <property type="term" value="P:cell adhesion"/>
    <property type="evidence" value="ECO:0007669"/>
    <property type="project" value="InterPro"/>
</dbReference>
<feature type="domain" description="DUF5979" evidence="9">
    <location>
        <begin position="896"/>
        <end position="990"/>
    </location>
</feature>
<dbReference type="InterPro" id="IPR010916">
    <property type="entry name" value="TonB_box_CS"/>
</dbReference>
<keyword evidence="5" id="KW-0572">Peptidoglycan-anchor</keyword>
<dbReference type="OrthoDB" id="3257943at2"/>
<keyword evidence="7" id="KW-1133">Transmembrane helix</keyword>
<keyword evidence="7" id="KW-0812">Transmembrane</keyword>
<feature type="transmembrane region" description="Helical" evidence="7">
    <location>
        <begin position="1382"/>
        <end position="1402"/>
    </location>
</feature>
<keyword evidence="3" id="KW-0964">Secreted</keyword>
<gene>
    <name evidence="10" type="ORF">SAMN04488565_0514</name>
</gene>
<feature type="chain" id="PRO_5010183406" description="DUF5979 domain-containing protein" evidence="8">
    <location>
        <begin position="43"/>
        <end position="1408"/>
    </location>
</feature>
<dbReference type="Gene3D" id="2.60.40.740">
    <property type="match status" value="2"/>
</dbReference>
<sequence length="1408" mass="143889">MRSHTTHGPRVRTFRLGRVVSAITAGVLALSGLLAIPAAAHAAPNPAIVVDEVVIGGGTGPGGQLVVGDTVSVTGSWDAAAAEPRPGDVFTIGLPRELNIPANVPFALSGPTETGEVVDWATCLADAETGVVTCTLTEQVALFPELVLGEFAFDVTAVEATDERALVFDLNGKQVPVELPGGGGIDDGIEVPDTWSKAGEMKANNWSMKWTIDLPGSRMRAHDAITIADTLSGTAHALCTPANLKVQTVRGSTVVDVTSIAQLVPGADPQHFSIRLTAPEPNGFDGDVTYRVTYDTCTPDGQIDPESAEYLNEATVDVWGESSGTIGVHPRPWQGSLTKSGTVLGGGERNGKIAWTVSVPGDQLLGRDGFVFSETLGAGHEVCPDTISGIKITERYGPSNQLQRDVTGMLAPSVTAESAQAFTIDYGIADPAFAFKASDYRYVITYTTCVSQDGLPAGGTAYTNEVSVNGQVAGTETKVPGRSEGKGGSINGSAVTLDGVEHLPQTTLNWSITVPGERVAAIESDLVVTDTLSGAHEVCVAGDPSDGTAAQLGLRVQARDQVNGGGLATVDLTDSVTAEHEDGVLTFTIPRPELPQPGGANATGFSAEYQYVISYTTCTSSGGMDAPGTAYGNAAEVAGKTYEKSVTQNNRGSGTGQGVSRGSVGISKSLADTPGAAFVPDGTTFQVHVQEIDPQGRVQVEYDLDVPLNGDRISGPNSRGAGWTVVLSEPEFPQIPGVVFGDPVFAAEDGVTVRDGGKTAVAALTPGRNITVDLENRAQMGALSLVKQVAGGAAGEVDAARAYEVTAKINTAALGADFPAQADRTVTVTAGEPVRIDDLPIGATVTLSEARPADDDRFTWGDPVFSPQSVTVTAAHATEPAVVTLTNSVERTVGSFSVAKRVTGAEADNPAVPDAVTVTASWEQAGVPGSKTLTVPTDGTPVALGEQLLIGTQVELTETPLADGSGIAWGSPTWSGDGVAVSGASATVTIGRDAEAQVLLENHAATSVAGISVLKGLGGEAAGEVDSDTRFPVTATWTDANGEQSKELMISAVEPTPLGVDLPAGTVVTITEGDRPGIDTVVWKTIAISGDRVTDHGDGSAEIVVSDQQGEMTLVTVVNEAAWAPGTFSIAKRVEGVQPGAPGVPESVAVTASWFEAGEPVSAELALPTDGTAVEFGRDLPHGTEVTLAEALPDATSAFTWNAPRWEMDGIVAHDDGTATLTIGAAQTLAVDLVNTVTPKLGSLTLTKSVTGDGAAQVPAGTVYPVSASWTDLLGEQQQFDLELVAGEPTVLDGLPLGTEVTLAEAEADLPRAVTWVGAEWSTESTGAVIDGSGRSIVLTVTGDDGADGAGGAGAAGGADASVALENRIGTAPGLAVTGGELLGGGLLALGLAAGGVLLLLVRRRRVQ</sequence>
<evidence type="ECO:0000256" key="4">
    <source>
        <dbReference type="ARBA" id="ARBA00022729"/>
    </source>
</evidence>
<dbReference type="InterPro" id="IPR046022">
    <property type="entry name" value="DUF5979"/>
</dbReference>
<dbReference type="Gene3D" id="2.60.40.1280">
    <property type="match status" value="1"/>
</dbReference>
<dbReference type="Proteomes" id="UP000182690">
    <property type="component" value="Unassembled WGS sequence"/>
</dbReference>
<accession>A0A1H0Y4P4</accession>
<feature type="domain" description="DUF5979" evidence="9">
    <location>
        <begin position="783"/>
        <end position="889"/>
    </location>
</feature>
<reference evidence="10 11" key="1">
    <citation type="submission" date="2016-10" db="EMBL/GenBank/DDBJ databases">
        <authorList>
            <person name="de Groot N.N."/>
        </authorList>
    </citation>
    <scope>NUCLEOTIDE SEQUENCE [LARGE SCALE GENOMIC DNA]</scope>
    <source>
        <strain evidence="10 11">DSM 22788</strain>
    </source>
</reference>
<dbReference type="STRING" id="1079994.SAMN04488565_0514"/>
<dbReference type="SUPFAM" id="SSF49401">
    <property type="entry name" value="Bacterial adhesins"/>
    <property type="match status" value="1"/>
</dbReference>
<evidence type="ECO:0000256" key="3">
    <source>
        <dbReference type="ARBA" id="ARBA00022525"/>
    </source>
</evidence>
<keyword evidence="2" id="KW-0134">Cell wall</keyword>
<name>A0A1H0Y4P4_9MICO</name>
<organism evidence="10 11">
    <name type="scientific">Leucobacter chromiiresistens</name>
    <dbReference type="NCBI Taxonomy" id="1079994"/>
    <lineage>
        <taxon>Bacteria</taxon>
        <taxon>Bacillati</taxon>
        <taxon>Actinomycetota</taxon>
        <taxon>Actinomycetes</taxon>
        <taxon>Micrococcales</taxon>
        <taxon>Microbacteriaceae</taxon>
        <taxon>Leucobacter</taxon>
    </lineage>
</organism>
<comment type="subcellular location">
    <subcellularLocation>
        <location evidence="1">Secreted</location>
        <location evidence="1">Cell wall</location>
    </subcellularLocation>
</comment>
<dbReference type="PROSITE" id="PS00430">
    <property type="entry name" value="TONB_DEPENDENT_REC_1"/>
    <property type="match status" value="1"/>
</dbReference>
<feature type="region of interest" description="Disordered" evidence="6">
    <location>
        <begin position="646"/>
        <end position="666"/>
    </location>
</feature>
<evidence type="ECO:0000256" key="5">
    <source>
        <dbReference type="ARBA" id="ARBA00023088"/>
    </source>
</evidence>
<dbReference type="RefSeq" id="WP_010155719.1">
    <property type="nucleotide sequence ID" value="NZ_FNKB01000001.1"/>
</dbReference>
<evidence type="ECO:0000256" key="6">
    <source>
        <dbReference type="SAM" id="MobiDB-lite"/>
    </source>
</evidence>
<evidence type="ECO:0000256" key="7">
    <source>
        <dbReference type="SAM" id="Phobius"/>
    </source>
</evidence>
<evidence type="ECO:0000313" key="10">
    <source>
        <dbReference type="EMBL" id="SDQ10075.1"/>
    </source>
</evidence>
<dbReference type="InterPro" id="IPR008966">
    <property type="entry name" value="Adhesion_dom_sf"/>
</dbReference>
<dbReference type="EMBL" id="FNKB01000001">
    <property type="protein sequence ID" value="SDQ10075.1"/>
    <property type="molecule type" value="Genomic_DNA"/>
</dbReference>
<keyword evidence="7" id="KW-0472">Membrane</keyword>
<feature type="domain" description="DUF5979" evidence="9">
    <location>
        <begin position="1012"/>
        <end position="1120"/>
    </location>
</feature>
<dbReference type="eggNOG" id="ENOG5033R25">
    <property type="taxonomic scope" value="Bacteria"/>
</dbReference>
<proteinExistence type="predicted"/>
<dbReference type="Pfam" id="PF19407">
    <property type="entry name" value="DUF5979"/>
    <property type="match status" value="4"/>
</dbReference>
<feature type="signal peptide" evidence="8">
    <location>
        <begin position="1"/>
        <end position="42"/>
    </location>
</feature>
<evidence type="ECO:0000256" key="8">
    <source>
        <dbReference type="SAM" id="SignalP"/>
    </source>
</evidence>
<evidence type="ECO:0000259" key="9">
    <source>
        <dbReference type="Pfam" id="PF19407"/>
    </source>
</evidence>